<dbReference type="InterPro" id="IPR036291">
    <property type="entry name" value="NAD(P)-bd_dom_sf"/>
</dbReference>
<evidence type="ECO:0000313" key="4">
    <source>
        <dbReference type="EMBL" id="PFX26690.1"/>
    </source>
</evidence>
<evidence type="ECO:0000256" key="3">
    <source>
        <dbReference type="RuleBase" id="RU000363"/>
    </source>
</evidence>
<name>A0A2B4SCY7_STYPI</name>
<evidence type="ECO:0000313" key="5">
    <source>
        <dbReference type="Proteomes" id="UP000225706"/>
    </source>
</evidence>
<dbReference type="PANTHER" id="PTHR43391">
    <property type="entry name" value="RETINOL DEHYDROGENASE-RELATED"/>
    <property type="match status" value="1"/>
</dbReference>
<gene>
    <name evidence="4" type="primary">RDH8</name>
    <name evidence="4" type="ORF">AWC38_SpisGene8613</name>
</gene>
<keyword evidence="5" id="KW-1185">Reference proteome</keyword>
<comment type="similarity">
    <text evidence="1 3">Belongs to the short-chain dehydrogenases/reductases (SDR) family.</text>
</comment>
<dbReference type="PRINTS" id="PR00080">
    <property type="entry name" value="SDRFAMILY"/>
</dbReference>
<evidence type="ECO:0000256" key="2">
    <source>
        <dbReference type="ARBA" id="ARBA00023002"/>
    </source>
</evidence>
<dbReference type="AlphaFoldDB" id="A0A2B4SCY7"/>
<organism evidence="4 5">
    <name type="scientific">Stylophora pistillata</name>
    <name type="common">Smooth cauliflower coral</name>
    <dbReference type="NCBI Taxonomy" id="50429"/>
    <lineage>
        <taxon>Eukaryota</taxon>
        <taxon>Metazoa</taxon>
        <taxon>Cnidaria</taxon>
        <taxon>Anthozoa</taxon>
        <taxon>Hexacorallia</taxon>
        <taxon>Scleractinia</taxon>
        <taxon>Astrocoeniina</taxon>
        <taxon>Pocilloporidae</taxon>
        <taxon>Stylophora</taxon>
    </lineage>
</organism>
<dbReference type="InterPro" id="IPR020904">
    <property type="entry name" value="Sc_DH/Rdtase_CS"/>
</dbReference>
<dbReference type="GO" id="GO:0005829">
    <property type="term" value="C:cytosol"/>
    <property type="evidence" value="ECO:0007669"/>
    <property type="project" value="TreeGrafter"/>
</dbReference>
<dbReference type="Pfam" id="PF00106">
    <property type="entry name" value="adh_short"/>
    <property type="match status" value="1"/>
</dbReference>
<dbReference type="OrthoDB" id="47007at2759"/>
<dbReference type="SUPFAM" id="SSF51735">
    <property type="entry name" value="NAD(P)-binding Rossmann-fold domains"/>
    <property type="match status" value="1"/>
</dbReference>
<dbReference type="PRINTS" id="PR00081">
    <property type="entry name" value="GDHRDH"/>
</dbReference>
<sequence>MASPRVVLISGCSTGIGLETAVLLAKDPEKRFKVYATMRNLDKKTALESEGKDALGDTLFIKAMDVSSDESVKSAVEEIIAQEGKIDDLVNNAGVGCVGVLECMPMDQVKQLFEVNFFGALRLIQAVLPSMKARESGYIVNVSSMAGELGGPFNDIYCASKFALGGLTESLAPVLRQFKINISLVEPGPVGTAFVGNINNFDSSTADQKTLQLMKNWFDYIKEALGPSIIQKVEEIAQCIKEILLSEKPHYRYLTNDKCFVEQINAKLVDFSGDRLLEVMEKYCFGQNK</sequence>
<evidence type="ECO:0000256" key="1">
    <source>
        <dbReference type="ARBA" id="ARBA00006484"/>
    </source>
</evidence>
<proteinExistence type="inferred from homology"/>
<dbReference type="STRING" id="50429.A0A2B4SCY7"/>
<dbReference type="Proteomes" id="UP000225706">
    <property type="component" value="Unassembled WGS sequence"/>
</dbReference>
<dbReference type="InterPro" id="IPR002347">
    <property type="entry name" value="SDR_fam"/>
</dbReference>
<dbReference type="GO" id="GO:0016491">
    <property type="term" value="F:oxidoreductase activity"/>
    <property type="evidence" value="ECO:0007669"/>
    <property type="project" value="UniProtKB-KW"/>
</dbReference>
<dbReference type="PROSITE" id="PS00061">
    <property type="entry name" value="ADH_SHORT"/>
    <property type="match status" value="1"/>
</dbReference>
<dbReference type="EMBL" id="LSMT01000120">
    <property type="protein sequence ID" value="PFX26690.1"/>
    <property type="molecule type" value="Genomic_DNA"/>
</dbReference>
<dbReference type="PANTHER" id="PTHR43391:SF86">
    <property type="entry name" value="SHORT-CHAIN DEHYDROGENASE_REDUCTASE FAMILY PROTEIN"/>
    <property type="match status" value="1"/>
</dbReference>
<accession>A0A2B4SCY7</accession>
<reference evidence="5" key="1">
    <citation type="journal article" date="2017" name="bioRxiv">
        <title>Comparative analysis of the genomes of Stylophora pistillata and Acropora digitifera provides evidence for extensive differences between species of corals.</title>
        <authorList>
            <person name="Voolstra C.R."/>
            <person name="Li Y."/>
            <person name="Liew Y.J."/>
            <person name="Baumgarten S."/>
            <person name="Zoccola D."/>
            <person name="Flot J.-F."/>
            <person name="Tambutte S."/>
            <person name="Allemand D."/>
            <person name="Aranda M."/>
        </authorList>
    </citation>
    <scope>NUCLEOTIDE SEQUENCE [LARGE SCALE GENOMIC DNA]</scope>
</reference>
<dbReference type="Gene3D" id="3.40.50.720">
    <property type="entry name" value="NAD(P)-binding Rossmann-like Domain"/>
    <property type="match status" value="1"/>
</dbReference>
<comment type="caution">
    <text evidence="4">The sequence shown here is derived from an EMBL/GenBank/DDBJ whole genome shotgun (WGS) entry which is preliminary data.</text>
</comment>
<keyword evidence="2" id="KW-0560">Oxidoreductase</keyword>
<protein>
    <submittedName>
        <fullName evidence="4">Retinol dehydrogenase 8</fullName>
    </submittedName>
</protein>